<reference evidence="13" key="1">
    <citation type="submission" date="2022-12" db="EMBL/GenBank/DDBJ databases">
        <authorList>
            <person name="Petersen C."/>
        </authorList>
    </citation>
    <scope>NUCLEOTIDE SEQUENCE</scope>
    <source>
        <strain evidence="13">IBT 15544</strain>
    </source>
</reference>
<comment type="catalytic activity">
    <reaction evidence="1">
        <text>Endohydrolysis of (1-&gt;3)- or (1-&gt;4)-linkages in beta-D-glucans when the glucose residue whose reducing group is involved in the linkage to be hydrolyzed is itself substituted at C-3.</text>
        <dbReference type="EC" id="3.2.1.6"/>
    </reaction>
</comment>
<dbReference type="Gene3D" id="2.60.120.200">
    <property type="match status" value="1"/>
</dbReference>
<dbReference type="GO" id="GO:0005886">
    <property type="term" value="C:plasma membrane"/>
    <property type="evidence" value="ECO:0007669"/>
    <property type="project" value="UniProtKB-SubCell"/>
</dbReference>
<comment type="subcellular location">
    <subcellularLocation>
        <location evidence="2">Cell membrane</location>
        <topology evidence="2">Lipid-anchor</topology>
        <topology evidence="2">GPI-anchor</topology>
    </subcellularLocation>
</comment>
<dbReference type="GO" id="GO:0098552">
    <property type="term" value="C:side of membrane"/>
    <property type="evidence" value="ECO:0007669"/>
    <property type="project" value="UniProtKB-KW"/>
</dbReference>
<evidence type="ECO:0000256" key="7">
    <source>
        <dbReference type="ARBA" id="ARBA00022801"/>
    </source>
</evidence>
<evidence type="ECO:0000313" key="14">
    <source>
        <dbReference type="Proteomes" id="UP001150904"/>
    </source>
</evidence>
<dbReference type="SUPFAM" id="SSF49899">
    <property type="entry name" value="Concanavalin A-like lectins/glucanases"/>
    <property type="match status" value="1"/>
</dbReference>
<keyword evidence="7" id="KW-0378">Hydrolase</keyword>
<feature type="region of interest" description="Disordered" evidence="10">
    <location>
        <begin position="25"/>
        <end position="46"/>
    </location>
</feature>
<dbReference type="FunFam" id="2.60.120.200:FF:000114">
    <property type="entry name" value="Probable endo-1,3(4)-beta-glucanase NFIA_089530"/>
    <property type="match status" value="1"/>
</dbReference>
<dbReference type="OrthoDB" id="192832at2759"/>
<gene>
    <name evidence="13" type="ORF">N7498_010846</name>
</gene>
<reference evidence="13" key="2">
    <citation type="journal article" date="2023" name="IMA Fungus">
        <title>Comparative genomic study of the Penicillium genus elucidates a diverse pangenome and 15 lateral gene transfer events.</title>
        <authorList>
            <person name="Petersen C."/>
            <person name="Sorensen T."/>
            <person name="Nielsen M.R."/>
            <person name="Sondergaard T.E."/>
            <person name="Sorensen J.L."/>
            <person name="Fitzpatrick D.A."/>
            <person name="Frisvad J.C."/>
            <person name="Nielsen K.L."/>
        </authorList>
    </citation>
    <scope>NUCLEOTIDE SEQUENCE</scope>
    <source>
        <strain evidence="13">IBT 15544</strain>
    </source>
</reference>
<dbReference type="Pfam" id="PF26113">
    <property type="entry name" value="GH16_XgeA"/>
    <property type="match status" value="1"/>
</dbReference>
<dbReference type="EMBL" id="JAPQKR010000016">
    <property type="protein sequence ID" value="KAJ5191861.1"/>
    <property type="molecule type" value="Genomic_DNA"/>
</dbReference>
<evidence type="ECO:0000256" key="1">
    <source>
        <dbReference type="ARBA" id="ARBA00000124"/>
    </source>
</evidence>
<dbReference type="AlphaFoldDB" id="A0A9W9M6S5"/>
<evidence type="ECO:0000256" key="4">
    <source>
        <dbReference type="ARBA" id="ARBA00012599"/>
    </source>
</evidence>
<accession>A0A9W9M6S5</accession>
<dbReference type="PANTHER" id="PTHR10963">
    <property type="entry name" value="GLYCOSYL HYDROLASE-RELATED"/>
    <property type="match status" value="1"/>
</dbReference>
<evidence type="ECO:0000256" key="8">
    <source>
        <dbReference type="ARBA" id="ARBA00023288"/>
    </source>
</evidence>
<keyword evidence="9" id="KW-0326">Glycosidase</keyword>
<dbReference type="InterPro" id="IPR013320">
    <property type="entry name" value="ConA-like_dom_sf"/>
</dbReference>
<dbReference type="InterPro" id="IPR000757">
    <property type="entry name" value="Beta-glucanase-like"/>
</dbReference>
<evidence type="ECO:0000256" key="9">
    <source>
        <dbReference type="ARBA" id="ARBA00023295"/>
    </source>
</evidence>
<keyword evidence="14" id="KW-1185">Reference proteome</keyword>
<proteinExistence type="inferred from homology"/>
<keyword evidence="8" id="KW-0449">Lipoprotein</keyword>
<evidence type="ECO:0000256" key="10">
    <source>
        <dbReference type="SAM" id="MobiDB-lite"/>
    </source>
</evidence>
<dbReference type="EC" id="3.2.1.6" evidence="4"/>
<keyword evidence="6" id="KW-0325">Glycoprotein</keyword>
<evidence type="ECO:0000256" key="3">
    <source>
        <dbReference type="ARBA" id="ARBA00006865"/>
    </source>
</evidence>
<dbReference type="PANTHER" id="PTHR10963:SF42">
    <property type="entry name" value="PUTATIVE (AFU_ORTHOLOGUE AFUA_5G02280)-RELATED"/>
    <property type="match status" value="1"/>
</dbReference>
<evidence type="ECO:0000256" key="11">
    <source>
        <dbReference type="SAM" id="Phobius"/>
    </source>
</evidence>
<feature type="domain" description="GH16" evidence="12">
    <location>
        <begin position="83"/>
        <end position="357"/>
    </location>
</feature>
<keyword evidence="11" id="KW-0472">Membrane</keyword>
<keyword evidence="11" id="KW-1133">Transmembrane helix</keyword>
<name>A0A9W9M6S5_9EURO</name>
<dbReference type="PROSITE" id="PS51762">
    <property type="entry name" value="GH16_2"/>
    <property type="match status" value="1"/>
</dbReference>
<organism evidence="13 14">
    <name type="scientific">Penicillium cinerascens</name>
    <dbReference type="NCBI Taxonomy" id="70096"/>
    <lineage>
        <taxon>Eukaryota</taxon>
        <taxon>Fungi</taxon>
        <taxon>Dikarya</taxon>
        <taxon>Ascomycota</taxon>
        <taxon>Pezizomycotina</taxon>
        <taxon>Eurotiomycetes</taxon>
        <taxon>Eurotiomycetidae</taxon>
        <taxon>Eurotiales</taxon>
        <taxon>Aspergillaceae</taxon>
        <taxon>Penicillium</taxon>
    </lineage>
</organism>
<feature type="transmembrane region" description="Helical" evidence="11">
    <location>
        <begin position="64"/>
        <end position="82"/>
    </location>
</feature>
<dbReference type="GeneID" id="83185203"/>
<keyword evidence="11" id="KW-0812">Transmembrane</keyword>
<dbReference type="RefSeq" id="XP_058304801.1">
    <property type="nucleotide sequence ID" value="XM_058457902.1"/>
</dbReference>
<dbReference type="GO" id="GO:0052861">
    <property type="term" value="F:endo-1,3(4)-beta-glucanase activity"/>
    <property type="evidence" value="ECO:0007669"/>
    <property type="project" value="UniProtKB-EC"/>
</dbReference>
<evidence type="ECO:0000256" key="6">
    <source>
        <dbReference type="ARBA" id="ARBA00022622"/>
    </source>
</evidence>
<evidence type="ECO:0000256" key="5">
    <source>
        <dbReference type="ARBA" id="ARBA00022475"/>
    </source>
</evidence>
<evidence type="ECO:0000259" key="12">
    <source>
        <dbReference type="PROSITE" id="PS51762"/>
    </source>
</evidence>
<comment type="caution">
    <text evidence="13">The sequence shown here is derived from an EMBL/GenBank/DDBJ whole genome shotgun (WGS) entry which is preliminary data.</text>
</comment>
<keyword evidence="6" id="KW-0336">GPI-anchor</keyword>
<evidence type="ECO:0000256" key="2">
    <source>
        <dbReference type="ARBA" id="ARBA00004609"/>
    </source>
</evidence>
<dbReference type="Proteomes" id="UP001150904">
    <property type="component" value="Unassembled WGS sequence"/>
</dbReference>
<sequence length="394" mass="43227">MDGRTLPPDYLDRYSGATSKYPHLCPTDVPKTPETPVAPVSESLERNPDTPWYNPRGWSSRKKLISTCAIIVVIVVVIVGAVEGVKANRYPNYSPLKYQLKDTYAGPSFFEQFNYFTEQDPTNGFVVYVNEKAATKLNLTYATDTSAILRVDSSTPNAIGGRKSVRIESKKAYDMGLFIFDIIHTPHGCGTWPALWMTDGAIWPANGEIDILESTNEGSHGNEISLHTTPGCNMNVKRKETGHPLYDTCDNSTNGNAGCSVVGNPDTYGAALNKIGGGIYALEIRNAGIRTWFFPRDSIPADITESTGTPDPSTWGIALADFPSTECNIPSHFRNQNIIANIDLCGELAAQPQYYDQMYNCPSTCTDYVAQNPTAFADAFWEFGSFKVYQAVSG</sequence>
<comment type="similarity">
    <text evidence="3">Belongs to the glycosyl hydrolase 16 family.</text>
</comment>
<evidence type="ECO:0000313" key="13">
    <source>
        <dbReference type="EMBL" id="KAJ5191861.1"/>
    </source>
</evidence>
<dbReference type="CDD" id="cd02181">
    <property type="entry name" value="GH16_fungal_Lam16A_glucanase"/>
    <property type="match status" value="1"/>
</dbReference>
<protein>
    <recommendedName>
        <fullName evidence="4">endo-1,3(4)-beta-glucanase</fullName>
        <ecNumber evidence="4">3.2.1.6</ecNumber>
    </recommendedName>
</protein>
<dbReference type="InterPro" id="IPR050546">
    <property type="entry name" value="Glycosyl_Hydrlase_16"/>
</dbReference>
<dbReference type="GO" id="GO:0009251">
    <property type="term" value="P:glucan catabolic process"/>
    <property type="evidence" value="ECO:0007669"/>
    <property type="project" value="TreeGrafter"/>
</dbReference>
<keyword evidence="5" id="KW-1003">Cell membrane</keyword>